<dbReference type="FunFam" id="3.30.420.40:FF:000805">
    <property type="entry name" value="Hexokinase-2"/>
    <property type="match status" value="1"/>
</dbReference>
<dbReference type="GO" id="GO:0008865">
    <property type="term" value="F:fructokinase activity"/>
    <property type="evidence" value="ECO:0007669"/>
    <property type="project" value="TreeGrafter"/>
</dbReference>
<dbReference type="InterPro" id="IPR022673">
    <property type="entry name" value="Hexokinase_C"/>
</dbReference>
<dbReference type="Gene3D" id="3.40.367.20">
    <property type="match status" value="1"/>
</dbReference>
<comment type="catalytic activity">
    <reaction evidence="10">
        <text>a D-hexose + ATP = a D-hexose 6-phosphate + ADP + H(+)</text>
        <dbReference type="Rhea" id="RHEA:22740"/>
        <dbReference type="ChEBI" id="CHEBI:4194"/>
        <dbReference type="ChEBI" id="CHEBI:15378"/>
        <dbReference type="ChEBI" id="CHEBI:30616"/>
        <dbReference type="ChEBI" id="CHEBI:229467"/>
        <dbReference type="ChEBI" id="CHEBI:456216"/>
        <dbReference type="EC" id="2.7.1.1"/>
    </reaction>
    <physiologicalReaction direction="left-to-right" evidence="10">
        <dbReference type="Rhea" id="RHEA:22741"/>
    </physiologicalReaction>
</comment>
<keyword evidence="8" id="KW-0067">ATP-binding</keyword>
<evidence type="ECO:0000256" key="10">
    <source>
        <dbReference type="ARBA" id="ARBA00044613"/>
    </source>
</evidence>
<keyword evidence="5" id="KW-0808">Transferase</keyword>
<evidence type="ECO:0000256" key="8">
    <source>
        <dbReference type="ARBA" id="ARBA00022840"/>
    </source>
</evidence>
<dbReference type="PROSITE" id="PS51748">
    <property type="entry name" value="HEXOKINASE_2"/>
    <property type="match status" value="1"/>
</dbReference>
<dbReference type="Gene3D" id="3.70.10.10">
    <property type="match status" value="1"/>
</dbReference>
<keyword evidence="9" id="KW-0324">Glycolysis</keyword>
<dbReference type="GO" id="GO:0030896">
    <property type="term" value="C:checkpoint clamp complex"/>
    <property type="evidence" value="ECO:0007669"/>
    <property type="project" value="InterPro"/>
</dbReference>
<comment type="catalytic activity">
    <reaction evidence="11">
        <text>D-fructose + ATP = D-fructose 6-phosphate + ADP + H(+)</text>
        <dbReference type="Rhea" id="RHEA:16125"/>
        <dbReference type="ChEBI" id="CHEBI:15378"/>
        <dbReference type="ChEBI" id="CHEBI:30616"/>
        <dbReference type="ChEBI" id="CHEBI:37721"/>
        <dbReference type="ChEBI" id="CHEBI:61527"/>
        <dbReference type="ChEBI" id="CHEBI:456216"/>
        <dbReference type="EC" id="2.7.1.1"/>
    </reaction>
    <physiologicalReaction direction="left-to-right" evidence="11">
        <dbReference type="Rhea" id="RHEA:16126"/>
    </physiologicalReaction>
</comment>
<evidence type="ECO:0000313" key="15">
    <source>
        <dbReference type="EMBL" id="KFX49031.1"/>
    </source>
</evidence>
<dbReference type="GO" id="GO:0006013">
    <property type="term" value="P:mannose metabolic process"/>
    <property type="evidence" value="ECO:0007669"/>
    <property type="project" value="TreeGrafter"/>
</dbReference>
<gene>
    <name evidence="15" type="ORF">GQ26_0100780</name>
</gene>
<evidence type="ECO:0000256" key="4">
    <source>
        <dbReference type="ARBA" id="ARBA00012324"/>
    </source>
</evidence>
<comment type="pathway">
    <text evidence="2">Carbohydrate metabolism; hexose metabolism.</text>
</comment>
<dbReference type="PRINTS" id="PR00475">
    <property type="entry name" value="HEXOKINASE"/>
</dbReference>
<proteinExistence type="inferred from homology"/>
<dbReference type="GO" id="GO:0005524">
    <property type="term" value="F:ATP binding"/>
    <property type="evidence" value="ECO:0007669"/>
    <property type="project" value="UniProtKB-KW"/>
</dbReference>
<dbReference type="GO" id="GO:0019158">
    <property type="term" value="F:mannokinase activity"/>
    <property type="evidence" value="ECO:0007669"/>
    <property type="project" value="TreeGrafter"/>
</dbReference>
<dbReference type="Pfam" id="PF04005">
    <property type="entry name" value="Hus1"/>
    <property type="match status" value="1"/>
</dbReference>
<evidence type="ECO:0000256" key="1">
    <source>
        <dbReference type="ARBA" id="ARBA00004888"/>
    </source>
</evidence>
<dbReference type="SUPFAM" id="SSF53067">
    <property type="entry name" value="Actin-like ATPase domain"/>
    <property type="match status" value="2"/>
</dbReference>
<evidence type="ECO:0000256" key="11">
    <source>
        <dbReference type="ARBA" id="ARBA00047905"/>
    </source>
</evidence>
<dbReference type="AlphaFoldDB" id="A0A093VQY1"/>
<dbReference type="GO" id="GO:0006096">
    <property type="term" value="P:glycolytic process"/>
    <property type="evidence" value="ECO:0007669"/>
    <property type="project" value="UniProtKB-UniPathway"/>
</dbReference>
<dbReference type="GO" id="GO:0006006">
    <property type="term" value="P:glucose metabolic process"/>
    <property type="evidence" value="ECO:0007669"/>
    <property type="project" value="TreeGrafter"/>
</dbReference>
<dbReference type="FunFam" id="3.40.367.20:FF:000004">
    <property type="entry name" value="Phosphotransferase"/>
    <property type="match status" value="1"/>
</dbReference>
<dbReference type="Pfam" id="PF00349">
    <property type="entry name" value="Hexokinase_1"/>
    <property type="match status" value="1"/>
</dbReference>
<dbReference type="InterPro" id="IPR007150">
    <property type="entry name" value="HUS1/Mec3"/>
</dbReference>
<feature type="domain" description="Hexokinase C-terminal" evidence="14">
    <location>
        <begin position="267"/>
        <end position="505"/>
    </location>
</feature>
<evidence type="ECO:0000259" key="14">
    <source>
        <dbReference type="Pfam" id="PF03727"/>
    </source>
</evidence>
<evidence type="ECO:0000256" key="5">
    <source>
        <dbReference type="ARBA" id="ARBA00022679"/>
    </source>
</evidence>
<evidence type="ECO:0000259" key="13">
    <source>
        <dbReference type="Pfam" id="PF00349"/>
    </source>
</evidence>
<comment type="similarity">
    <text evidence="3">Belongs to the hexokinase family.</text>
</comment>
<evidence type="ECO:0000256" key="6">
    <source>
        <dbReference type="ARBA" id="ARBA00022741"/>
    </source>
</evidence>
<comment type="caution">
    <text evidence="15">The sequence shown here is derived from an EMBL/GenBank/DDBJ whole genome shotgun (WGS) entry which is preliminary data.</text>
</comment>
<dbReference type="GO" id="GO:0001678">
    <property type="term" value="P:intracellular glucose homeostasis"/>
    <property type="evidence" value="ECO:0007669"/>
    <property type="project" value="InterPro"/>
</dbReference>
<reference evidence="15" key="1">
    <citation type="journal article" date="2014" name="PLoS Genet.">
        <title>Signature Gene Expression Reveals Novel Clues to the Molecular Mechanisms of Dimorphic Transition in Penicillium marneffei.</title>
        <authorList>
            <person name="Yang E."/>
            <person name="Wang G."/>
            <person name="Cai J."/>
            <person name="Woo P.C."/>
            <person name="Lau S.K."/>
            <person name="Yuen K.-Y."/>
            <person name="Chow W.-N."/>
            <person name="Lin X."/>
        </authorList>
    </citation>
    <scope>NUCLEOTIDE SEQUENCE [LARGE SCALE GENOMIC DNA]</scope>
    <source>
        <strain evidence="15">PM1</strain>
    </source>
</reference>
<comment type="pathway">
    <text evidence="1">Carbohydrate degradation; glycolysis; D-glyceraldehyde 3-phosphate and glycerone phosphate from D-glucose: step 1/4.</text>
</comment>
<dbReference type="Gene3D" id="1.10.287.1250">
    <property type="match status" value="1"/>
</dbReference>
<dbReference type="GO" id="GO:0005536">
    <property type="term" value="F:D-glucose binding"/>
    <property type="evidence" value="ECO:0007669"/>
    <property type="project" value="InterPro"/>
</dbReference>
<dbReference type="PANTHER" id="PTHR19443:SF16">
    <property type="entry name" value="HEXOKINASE TYPE 1-RELATED"/>
    <property type="match status" value="1"/>
</dbReference>
<protein>
    <recommendedName>
        <fullName evidence="4">hexokinase</fullName>
        <ecNumber evidence="4">2.7.1.1</ecNumber>
    </recommendedName>
</protein>
<dbReference type="HOGENOM" id="CLU_017456_0_0_1"/>
<feature type="domain" description="Hexokinase N-terminal" evidence="13">
    <location>
        <begin position="68"/>
        <end position="261"/>
    </location>
</feature>
<dbReference type="InterPro" id="IPR022672">
    <property type="entry name" value="Hexokinase_N"/>
</dbReference>
<dbReference type="InterPro" id="IPR001312">
    <property type="entry name" value="Hexokinase"/>
</dbReference>
<dbReference type="GO" id="GO:0004340">
    <property type="term" value="F:glucokinase activity"/>
    <property type="evidence" value="ECO:0007669"/>
    <property type="project" value="TreeGrafter"/>
</dbReference>
<keyword evidence="6" id="KW-0547">Nucleotide-binding</keyword>
<evidence type="ECO:0000256" key="12">
    <source>
        <dbReference type="ARBA" id="ARBA00048160"/>
    </source>
</evidence>
<accession>A0A093VQY1</accession>
<dbReference type="GO" id="GO:0005829">
    <property type="term" value="C:cytosol"/>
    <property type="evidence" value="ECO:0007669"/>
    <property type="project" value="TreeGrafter"/>
</dbReference>
<comment type="catalytic activity">
    <reaction evidence="12">
        <text>D-glucose + ATP = D-glucose 6-phosphate + ADP + H(+)</text>
        <dbReference type="Rhea" id="RHEA:17825"/>
        <dbReference type="ChEBI" id="CHEBI:4167"/>
        <dbReference type="ChEBI" id="CHEBI:15378"/>
        <dbReference type="ChEBI" id="CHEBI:30616"/>
        <dbReference type="ChEBI" id="CHEBI:61548"/>
        <dbReference type="ChEBI" id="CHEBI:456216"/>
        <dbReference type="EC" id="2.7.1.1"/>
    </reaction>
    <physiologicalReaction direction="left-to-right" evidence="12">
        <dbReference type="Rhea" id="RHEA:17826"/>
    </physiologicalReaction>
</comment>
<sequence>MGTDLIRGLKALFRSKKMRYKELKTAMLERNQNAGSPGAASMASSVGPPKALGEKILADIPAELSTELKRLEEMFIVDRQKLKLITQHLVEELEKGLTDDGGDIPMNVTWSFGYPTGHETGSYITIDMGGTNVRVCNVVLTDCKGGVELIQEKFVMPEGLKKSNAETLWDFLADCTAKFLDEHKPSTKEDLPLSFTFSFPLTQPNIRSGILQRWTKDFDVDGVEGEDVVPQLEKALKKRNVPVKIVAVVNDTTGTLIASAYKDSNMKIGSIFSTGVNAAYMEVCGAIPKIRHRRLPPDLEVAINTEYGAFDNSRKVLPRTPFDCVIDEESSRPGQQLYEKMVAGLYIGEILRLVLLDLHRHNHMFKGQDVSCLRQKNSIDSLFLSTVEEDKSDALHDIAFILNSALNIKAIDYELKVTRYLTELIATRSARLYSCGIAALTKKKGLETCDVGVDGSVFNKYDHFRNRAAQALKEILEWPEGSSDRISLYSAEDGSGVGAALIAALAIHRSDPLNQANEVDDKMRFRSQLTNVGTFAIHFTIIPDQGTQVWAVLPAEAIFDESYVLEAAAGAVNLEVPIAALSRALRSAIGDKSAQLRLTRKGNVPLLALTVVSSSLVPGNIPVGPEVDEFGAVEHDQSQSATRASAPRERETVITQEIPVKVLHQSAVEGLHEPRCRDPDVHIILPNLAQLKAISDRFTKLATSSSKSNGGASLASGTTGPKLELSANMHGSLKIGIATDSLRISSVWTGLTNPPLDPRQMQGTELDQLPSERMRQLGNSADDDGEVGWAKVRIDGKDWGRVLSVGRLSPKVVACNLLAYDISNEYMICSVLAFGRKPLLAHPSAEDAAISIG</sequence>
<name>A0A093VQY1_TALMA</name>
<dbReference type="EMBL" id="JPOX01000010">
    <property type="protein sequence ID" value="KFX49031.1"/>
    <property type="molecule type" value="Genomic_DNA"/>
</dbReference>
<keyword evidence="7 15" id="KW-0418">Kinase</keyword>
<dbReference type="PANTHER" id="PTHR19443">
    <property type="entry name" value="HEXOKINASE"/>
    <property type="match status" value="1"/>
</dbReference>
<dbReference type="EC" id="2.7.1.1" evidence="4"/>
<evidence type="ECO:0000256" key="9">
    <source>
        <dbReference type="ARBA" id="ARBA00023152"/>
    </source>
</evidence>
<dbReference type="GO" id="GO:0005739">
    <property type="term" value="C:mitochondrion"/>
    <property type="evidence" value="ECO:0007669"/>
    <property type="project" value="TreeGrafter"/>
</dbReference>
<dbReference type="InterPro" id="IPR043129">
    <property type="entry name" value="ATPase_NBD"/>
</dbReference>
<organism evidence="15">
    <name type="scientific">Talaromyces marneffei PM1</name>
    <dbReference type="NCBI Taxonomy" id="1077442"/>
    <lineage>
        <taxon>Eukaryota</taxon>
        <taxon>Fungi</taxon>
        <taxon>Dikarya</taxon>
        <taxon>Ascomycota</taxon>
        <taxon>Pezizomycotina</taxon>
        <taxon>Eurotiomycetes</taxon>
        <taxon>Eurotiomycetidae</taxon>
        <taxon>Eurotiales</taxon>
        <taxon>Trichocomaceae</taxon>
        <taxon>Talaromyces</taxon>
        <taxon>Talaromyces sect. Talaromyces</taxon>
    </lineage>
</organism>
<dbReference type="GO" id="GO:0000077">
    <property type="term" value="P:DNA damage checkpoint signaling"/>
    <property type="evidence" value="ECO:0007669"/>
    <property type="project" value="InterPro"/>
</dbReference>
<evidence type="ECO:0000256" key="3">
    <source>
        <dbReference type="ARBA" id="ARBA00009225"/>
    </source>
</evidence>
<evidence type="ECO:0000256" key="2">
    <source>
        <dbReference type="ARBA" id="ARBA00005028"/>
    </source>
</evidence>
<dbReference type="UniPathway" id="UPA00109">
    <property type="reaction ID" value="UER00180"/>
</dbReference>
<dbReference type="Pfam" id="PF03727">
    <property type="entry name" value="Hexokinase_2"/>
    <property type="match status" value="1"/>
</dbReference>
<dbReference type="Gene3D" id="3.30.420.40">
    <property type="match status" value="1"/>
</dbReference>
<evidence type="ECO:0000256" key="7">
    <source>
        <dbReference type="ARBA" id="ARBA00022777"/>
    </source>
</evidence>
<dbReference type="eggNOG" id="KOG1369">
    <property type="taxonomic scope" value="Eukaryota"/>
</dbReference>